<evidence type="ECO:0000313" key="1">
    <source>
        <dbReference type="EMBL" id="CDW47448.1"/>
    </source>
</evidence>
<dbReference type="AlphaFoldDB" id="A0A0K2VA90"/>
<dbReference type="EMBL" id="HACA01030087">
    <property type="protein sequence ID" value="CDW47448.1"/>
    <property type="molecule type" value="Transcribed_RNA"/>
</dbReference>
<name>A0A0K2VA90_LEPSM</name>
<sequence length="32" mass="3756">MIPYKIESSGCVFEPMDDEVTYLHVKGHMRNE</sequence>
<reference evidence="1" key="1">
    <citation type="submission" date="2014-05" db="EMBL/GenBank/DDBJ databases">
        <authorList>
            <person name="Chronopoulou M."/>
        </authorList>
    </citation>
    <scope>NUCLEOTIDE SEQUENCE</scope>
    <source>
        <tissue evidence="1">Whole organism</tissue>
    </source>
</reference>
<accession>A0A0K2VA90</accession>
<proteinExistence type="predicted"/>
<protein>
    <submittedName>
        <fullName evidence="1">Uncharacterized protein</fullName>
    </submittedName>
</protein>
<organism evidence="1">
    <name type="scientific">Lepeophtheirus salmonis</name>
    <name type="common">Salmon louse</name>
    <name type="synonym">Caligus salmonis</name>
    <dbReference type="NCBI Taxonomy" id="72036"/>
    <lineage>
        <taxon>Eukaryota</taxon>
        <taxon>Metazoa</taxon>
        <taxon>Ecdysozoa</taxon>
        <taxon>Arthropoda</taxon>
        <taxon>Crustacea</taxon>
        <taxon>Multicrustacea</taxon>
        <taxon>Hexanauplia</taxon>
        <taxon>Copepoda</taxon>
        <taxon>Siphonostomatoida</taxon>
        <taxon>Caligidae</taxon>
        <taxon>Lepeophtheirus</taxon>
    </lineage>
</organism>